<dbReference type="RefSeq" id="WP_211909157.1">
    <property type="nucleotide sequence ID" value="NZ_CP036498.1"/>
</dbReference>
<evidence type="ECO:0000256" key="1">
    <source>
        <dbReference type="SAM" id="MobiDB-lite"/>
    </source>
</evidence>
<feature type="compositionally biased region" description="Basic residues" evidence="1">
    <location>
        <begin position="114"/>
        <end position="125"/>
    </location>
</feature>
<evidence type="ECO:0000313" key="2">
    <source>
        <dbReference type="EMBL" id="QUS40574.1"/>
    </source>
</evidence>
<evidence type="ECO:0008006" key="4">
    <source>
        <dbReference type="Google" id="ProtNLM"/>
    </source>
</evidence>
<name>A0ABX8A9Y1_9BRAD</name>
<protein>
    <recommendedName>
        <fullName evidence="4">Tail tube GTA-gp10-like protein</fullName>
    </recommendedName>
</protein>
<evidence type="ECO:0000313" key="3">
    <source>
        <dbReference type="Proteomes" id="UP000682843"/>
    </source>
</evidence>
<organism evidence="2 3">
    <name type="scientific">Tardiphaga alba</name>
    <dbReference type="NCBI Taxonomy" id="340268"/>
    <lineage>
        <taxon>Bacteria</taxon>
        <taxon>Pseudomonadati</taxon>
        <taxon>Pseudomonadota</taxon>
        <taxon>Alphaproteobacteria</taxon>
        <taxon>Hyphomicrobiales</taxon>
        <taxon>Nitrobacteraceae</taxon>
        <taxon>Tardiphaga</taxon>
    </lineage>
</organism>
<dbReference type="EMBL" id="CP036498">
    <property type="protein sequence ID" value="QUS40574.1"/>
    <property type="molecule type" value="Genomic_DNA"/>
</dbReference>
<reference evidence="2 3" key="1">
    <citation type="submission" date="2019-02" db="EMBL/GenBank/DDBJ databases">
        <title>Emended description of the genus Rhodopseudomonas and description of Rhodopseudomonas albus sp. nov., a non-phototrophic, heavy-metal-tolerant bacterium isolated from garden soil.</title>
        <authorList>
            <person name="Bao Z."/>
            <person name="Cao W.W."/>
            <person name="Sato Y."/>
            <person name="Nishizawa T."/>
            <person name="Zhao J."/>
            <person name="Guo Y."/>
            <person name="Ohta H."/>
        </authorList>
    </citation>
    <scope>NUCLEOTIDE SEQUENCE [LARGE SCALE GENOMIC DNA]</scope>
    <source>
        <strain evidence="2 3">SK50-23</strain>
    </source>
</reference>
<gene>
    <name evidence="2" type="ORF">RPMA_18320</name>
</gene>
<dbReference type="Proteomes" id="UP000682843">
    <property type="component" value="Chromosome"/>
</dbReference>
<proteinExistence type="predicted"/>
<accession>A0ABX8A9Y1</accession>
<sequence>MGNPHKGEVSLTAGGETYTLKYSVDAICRLEESTGKNLTTLMTEMADASKMSLTMTRHMVHAALFEHHPEVTLKEAGEIMEANGGMLQSLAKVVEAIQIAFPEASGTPRPPNRAARRKAGTGRAS</sequence>
<feature type="region of interest" description="Disordered" evidence="1">
    <location>
        <begin position="102"/>
        <end position="125"/>
    </location>
</feature>
<keyword evidence="3" id="KW-1185">Reference proteome</keyword>